<gene>
    <name evidence="3" type="ORF">BSTOLATCC_MIC34840</name>
</gene>
<dbReference type="InterPro" id="IPR042410">
    <property type="entry name" value="WBSCR13"/>
</dbReference>
<dbReference type="Gene3D" id="2.130.10.10">
    <property type="entry name" value="YVTN repeat-like/Quinoprotein amine dehydrogenase"/>
    <property type="match status" value="2"/>
</dbReference>
<dbReference type="SMART" id="SM00320">
    <property type="entry name" value="WD40"/>
    <property type="match status" value="5"/>
</dbReference>
<dbReference type="GO" id="GO:0030968">
    <property type="term" value="P:endoplasmic reticulum unfolded protein response"/>
    <property type="evidence" value="ECO:0007669"/>
    <property type="project" value="TreeGrafter"/>
</dbReference>
<dbReference type="Proteomes" id="UP001162131">
    <property type="component" value="Unassembled WGS sequence"/>
</dbReference>
<dbReference type="InterPro" id="IPR036322">
    <property type="entry name" value="WD40_repeat_dom_sf"/>
</dbReference>
<feature type="compositionally biased region" description="Basic residues" evidence="2">
    <location>
        <begin position="48"/>
        <end position="62"/>
    </location>
</feature>
<evidence type="ECO:0000313" key="3">
    <source>
        <dbReference type="EMBL" id="CAG9323804.1"/>
    </source>
</evidence>
<dbReference type="SUPFAM" id="SSF50978">
    <property type="entry name" value="WD40 repeat-like"/>
    <property type="match status" value="1"/>
</dbReference>
<accession>A0AAU9JSE1</accession>
<dbReference type="AlphaFoldDB" id="A0AAU9JSE1"/>
<sequence>MEFLLLGFVLALLGVLAYFFILKQKPKVESRKDSAQEAEEETKEPKASKSKSKMKPTKKATPKVKCNTEHRLYKNAFKGFHEPIKDFDIKPGYIGVCCRDGQVKIFKINNFEDQNFKFIQGKLEREEPSAVAISVKGDTLVAAGSFDHKIHYFVLKQEKDKKLLVEINTFSQQHTYAISDLACTPNCIISSGDDMDTTVNVWSHSGDILATYDMKQLKNKRMAISGDFKFFSIATWIGSAKVIEIVSDKKTGAFSKLSPAMDLSGGSQGLACVGFRDSNEALTCCLDGKVKYWNINVRYQLKEHPIIISQSNFHKEVPNCCTISENYIVFGYENKIMIYSKDFMIVDVIENAHANEIRKMVVYENYLLTVASDARVNVWALP</sequence>
<proteinExistence type="predicted"/>
<dbReference type="InterPro" id="IPR015943">
    <property type="entry name" value="WD40/YVTN_repeat-like_dom_sf"/>
</dbReference>
<dbReference type="InterPro" id="IPR001680">
    <property type="entry name" value="WD40_rpt"/>
</dbReference>
<keyword evidence="1" id="KW-0853">WD repeat</keyword>
<dbReference type="PROSITE" id="PS50082">
    <property type="entry name" value="WD_REPEATS_2"/>
    <property type="match status" value="1"/>
</dbReference>
<feature type="region of interest" description="Disordered" evidence="2">
    <location>
        <begin position="30"/>
        <end position="63"/>
    </location>
</feature>
<dbReference type="PANTHER" id="PTHR44321">
    <property type="entry name" value="TRANSDUCIN BETA-LIKE PROTEIN 2"/>
    <property type="match status" value="1"/>
</dbReference>
<keyword evidence="4" id="KW-1185">Reference proteome</keyword>
<name>A0AAU9JSE1_9CILI</name>
<dbReference type="PROSITE" id="PS50294">
    <property type="entry name" value="WD_REPEATS_REGION"/>
    <property type="match status" value="1"/>
</dbReference>
<protein>
    <submittedName>
        <fullName evidence="3">Uncharacterized protein</fullName>
    </submittedName>
</protein>
<evidence type="ECO:0000313" key="4">
    <source>
        <dbReference type="Proteomes" id="UP001162131"/>
    </source>
</evidence>
<dbReference type="EMBL" id="CAJZBQ010000035">
    <property type="protein sequence ID" value="CAG9323804.1"/>
    <property type="molecule type" value="Genomic_DNA"/>
</dbReference>
<evidence type="ECO:0000256" key="2">
    <source>
        <dbReference type="SAM" id="MobiDB-lite"/>
    </source>
</evidence>
<dbReference type="GO" id="GO:0005783">
    <property type="term" value="C:endoplasmic reticulum"/>
    <property type="evidence" value="ECO:0007669"/>
    <property type="project" value="TreeGrafter"/>
</dbReference>
<comment type="caution">
    <text evidence="3">The sequence shown here is derived from an EMBL/GenBank/DDBJ whole genome shotgun (WGS) entry which is preliminary data.</text>
</comment>
<organism evidence="3 4">
    <name type="scientific">Blepharisma stoltei</name>
    <dbReference type="NCBI Taxonomy" id="1481888"/>
    <lineage>
        <taxon>Eukaryota</taxon>
        <taxon>Sar</taxon>
        <taxon>Alveolata</taxon>
        <taxon>Ciliophora</taxon>
        <taxon>Postciliodesmatophora</taxon>
        <taxon>Heterotrichea</taxon>
        <taxon>Heterotrichida</taxon>
        <taxon>Blepharismidae</taxon>
        <taxon>Blepharisma</taxon>
    </lineage>
</organism>
<dbReference type="PANTHER" id="PTHR44321:SF1">
    <property type="entry name" value="TRANSDUCIN BETA-LIKE PROTEIN 2"/>
    <property type="match status" value="1"/>
</dbReference>
<evidence type="ECO:0000256" key="1">
    <source>
        <dbReference type="PROSITE-ProRule" id="PRU00221"/>
    </source>
</evidence>
<reference evidence="3" key="1">
    <citation type="submission" date="2021-09" db="EMBL/GenBank/DDBJ databases">
        <authorList>
            <consortium name="AG Swart"/>
            <person name="Singh M."/>
            <person name="Singh A."/>
            <person name="Seah K."/>
            <person name="Emmerich C."/>
        </authorList>
    </citation>
    <scope>NUCLEOTIDE SEQUENCE</scope>
    <source>
        <strain evidence="3">ATCC30299</strain>
    </source>
</reference>
<feature type="repeat" description="WD" evidence="1">
    <location>
        <begin position="350"/>
        <end position="382"/>
    </location>
</feature>